<evidence type="ECO:0000313" key="10">
    <source>
        <dbReference type="EMBL" id="KAJ8408638.1"/>
    </source>
</evidence>
<dbReference type="InterPro" id="IPR003959">
    <property type="entry name" value="ATPase_AAA_core"/>
</dbReference>
<dbReference type="Proteomes" id="UP001221898">
    <property type="component" value="Unassembled WGS sequence"/>
</dbReference>
<keyword evidence="11" id="KW-1185">Reference proteome</keyword>
<dbReference type="SMART" id="SM00667">
    <property type="entry name" value="LisH"/>
    <property type="match status" value="1"/>
</dbReference>
<dbReference type="Gene3D" id="3.40.50.300">
    <property type="entry name" value="P-loop containing nucleotide triphosphate hydrolases"/>
    <property type="match status" value="1"/>
</dbReference>
<dbReference type="GO" id="GO:0005737">
    <property type="term" value="C:cytoplasm"/>
    <property type="evidence" value="ECO:0007669"/>
    <property type="project" value="UniProtKB-SubCell"/>
</dbReference>
<dbReference type="InterPro" id="IPR006594">
    <property type="entry name" value="LisH"/>
</dbReference>
<dbReference type="Pfam" id="PF17862">
    <property type="entry name" value="AAA_lid_3"/>
    <property type="match status" value="1"/>
</dbReference>
<keyword evidence="3 8" id="KW-0493">Microtubule</keyword>
<evidence type="ECO:0000256" key="6">
    <source>
        <dbReference type="ARBA" id="ARBA00023212"/>
    </source>
</evidence>
<proteinExistence type="inferred from homology"/>
<dbReference type="Pfam" id="PF00004">
    <property type="entry name" value="AAA"/>
    <property type="match status" value="1"/>
</dbReference>
<dbReference type="GO" id="GO:0008017">
    <property type="term" value="F:microtubule binding"/>
    <property type="evidence" value="ECO:0007669"/>
    <property type="project" value="UniProtKB-UniRule"/>
</dbReference>
<protein>
    <recommendedName>
        <fullName evidence="8">Katanin p60 ATPase-containing subunit A-like 2</fullName>
        <shortName evidence="8">Katanin p60 subunit A-like 2</shortName>
        <ecNumber evidence="8">5.6.1.1</ecNumber>
    </recommendedName>
    <alternativeName>
        <fullName evidence="8">p60 katanin-like 2</fullName>
    </alternativeName>
</protein>
<reference evidence="10" key="1">
    <citation type="journal article" date="2023" name="Science">
        <title>Genome structures resolve the early diversification of teleost fishes.</title>
        <authorList>
            <person name="Parey E."/>
            <person name="Louis A."/>
            <person name="Montfort J."/>
            <person name="Bouchez O."/>
            <person name="Roques C."/>
            <person name="Iampietro C."/>
            <person name="Lluch J."/>
            <person name="Castinel A."/>
            <person name="Donnadieu C."/>
            <person name="Desvignes T."/>
            <person name="Floi Bucao C."/>
            <person name="Jouanno E."/>
            <person name="Wen M."/>
            <person name="Mejri S."/>
            <person name="Dirks R."/>
            <person name="Jansen H."/>
            <person name="Henkel C."/>
            <person name="Chen W.J."/>
            <person name="Zahm M."/>
            <person name="Cabau C."/>
            <person name="Klopp C."/>
            <person name="Thompson A.W."/>
            <person name="Robinson-Rechavi M."/>
            <person name="Braasch I."/>
            <person name="Lecointre G."/>
            <person name="Bobe J."/>
            <person name="Postlethwait J.H."/>
            <person name="Berthelot C."/>
            <person name="Roest Crollius H."/>
            <person name="Guiguen Y."/>
        </authorList>
    </citation>
    <scope>NUCLEOTIDE SEQUENCE</scope>
    <source>
        <strain evidence="10">NC1722</strain>
    </source>
</reference>
<dbReference type="InterPro" id="IPR003593">
    <property type="entry name" value="AAA+_ATPase"/>
</dbReference>
<dbReference type="PANTHER" id="PTHR23074">
    <property type="entry name" value="AAA DOMAIN-CONTAINING"/>
    <property type="match status" value="1"/>
</dbReference>
<dbReference type="FunFam" id="3.40.50.300:FF:000434">
    <property type="entry name" value="Katanin p60 ATPase-containing subunit A-like 2"/>
    <property type="match status" value="1"/>
</dbReference>
<dbReference type="SUPFAM" id="SSF52540">
    <property type="entry name" value="P-loop containing nucleoside triphosphate hydrolases"/>
    <property type="match status" value="1"/>
</dbReference>
<dbReference type="InterPro" id="IPR041569">
    <property type="entry name" value="AAA_lid_3"/>
</dbReference>
<evidence type="ECO:0000256" key="5">
    <source>
        <dbReference type="ARBA" id="ARBA00022840"/>
    </source>
</evidence>
<keyword evidence="6 8" id="KW-0206">Cytoskeleton</keyword>
<keyword evidence="2 8" id="KW-0963">Cytoplasm</keyword>
<comment type="catalytic activity">
    <reaction evidence="8">
        <text>n ATP + n H2O + a microtubule = n ADP + n phosphate + (n+1) alpha/beta tubulin heterodimers.</text>
        <dbReference type="EC" id="5.6.1.1"/>
    </reaction>
</comment>
<evidence type="ECO:0000256" key="2">
    <source>
        <dbReference type="ARBA" id="ARBA00022490"/>
    </source>
</evidence>
<comment type="caution">
    <text evidence="10">The sequence shown here is derived from an EMBL/GenBank/DDBJ whole genome shotgun (WGS) entry which is preliminary data.</text>
</comment>
<evidence type="ECO:0000256" key="7">
    <source>
        <dbReference type="ARBA" id="ARBA00023235"/>
    </source>
</evidence>
<evidence type="ECO:0000256" key="1">
    <source>
        <dbReference type="ARBA" id="ARBA00004647"/>
    </source>
</evidence>
<evidence type="ECO:0000256" key="3">
    <source>
        <dbReference type="ARBA" id="ARBA00022701"/>
    </source>
</evidence>
<evidence type="ECO:0000259" key="9">
    <source>
        <dbReference type="SMART" id="SM00382"/>
    </source>
</evidence>
<organism evidence="10 11">
    <name type="scientific">Aldrovandia affinis</name>
    <dbReference type="NCBI Taxonomy" id="143900"/>
    <lineage>
        <taxon>Eukaryota</taxon>
        <taxon>Metazoa</taxon>
        <taxon>Chordata</taxon>
        <taxon>Craniata</taxon>
        <taxon>Vertebrata</taxon>
        <taxon>Euteleostomi</taxon>
        <taxon>Actinopterygii</taxon>
        <taxon>Neopterygii</taxon>
        <taxon>Teleostei</taxon>
        <taxon>Notacanthiformes</taxon>
        <taxon>Halosauridae</taxon>
        <taxon>Aldrovandia</taxon>
    </lineage>
</organism>
<feature type="binding site" evidence="8">
    <location>
        <begin position="294"/>
        <end position="301"/>
    </location>
    <ligand>
        <name>ATP</name>
        <dbReference type="ChEBI" id="CHEBI:30616"/>
    </ligand>
</feature>
<dbReference type="EMBL" id="JAINUG010000034">
    <property type="protein sequence ID" value="KAJ8408638.1"/>
    <property type="molecule type" value="Genomic_DNA"/>
</dbReference>
<dbReference type="InterPro" id="IPR050304">
    <property type="entry name" value="MT-severing_AAA_ATPase"/>
</dbReference>
<keyword evidence="5 8" id="KW-0067">ATP-binding</keyword>
<dbReference type="Pfam" id="PF08513">
    <property type="entry name" value="LisH"/>
    <property type="match status" value="1"/>
</dbReference>
<evidence type="ECO:0000256" key="4">
    <source>
        <dbReference type="ARBA" id="ARBA00022741"/>
    </source>
</evidence>
<dbReference type="FunFam" id="1.10.8.60:FF:000048">
    <property type="entry name" value="Katanin p60 ATPase-containing subunit A-like 2"/>
    <property type="match status" value="1"/>
</dbReference>
<dbReference type="GO" id="GO:0000922">
    <property type="term" value="C:spindle pole"/>
    <property type="evidence" value="ECO:0007669"/>
    <property type="project" value="UniProtKB-SubCell"/>
</dbReference>
<comment type="similarity">
    <text evidence="8">Belongs to the AAA ATPase family. Katanin p60 subunit A1 subfamily. A-like 2 sub-subfamily.</text>
</comment>
<dbReference type="HAMAP" id="MF_03025">
    <property type="entry name" value="Katanin_p60_AL2"/>
    <property type="match status" value="1"/>
</dbReference>
<keyword evidence="7 8" id="KW-0413">Isomerase</keyword>
<sequence>MELSYQAIKTAKQAREADERRTEARRRSLLILIFNYLMEEGYVDTASNLEQESNLGLHSFEVCDNVDLNTIIMEYESYYFIKFQKYPKLTKRSPETGDGRSAKACGKKRTSYTVIQSLPRINSIQRPPSKIGVKKTEPKMTIRDVDKESGENGLSSPPDTAEFGLNVSPIVRNGAADETTMKRGHLIDYRGLIQDALKGAACSTAVNGSPCNPEPAERLLKPLSAFSGMNSEMRELAAVISRDIYLHNPNVRWDDIIGLEDAKRLVKEAVVYPIKYPQLFTGILSPWKGLLLYGPPGTGKTLLAKAVATECHTTFFNISTSTIVSKWRGDSEKLVRVLFELARYHAPSTIFLDELESVMSQRGGGLGGEHEGSRRMKTELLVQMDGLAHSDDLVFVLAASNLPWELDHGMLRRLDKRILVGLPSEPARQAMVAHWLPPLSNSGGVELRTQLDYSLLGKETKGYSGSDVKLVCKEAAMRPVRKIFDALENHQAGNTAMPAIQLDTVTTADFLDVIAHTKPSARNLTEKYMAWEREYESV</sequence>
<comment type="subcellular location">
    <subcellularLocation>
        <location evidence="1 8">Cytoplasm</location>
        <location evidence="1 8">Cytoskeleton</location>
        <location evidence="1 8">Spindle pole</location>
    </subcellularLocation>
    <subcellularLocation>
        <location evidence="8">Cytoplasm</location>
        <location evidence="8">Cytoskeleton</location>
    </subcellularLocation>
    <subcellularLocation>
        <location evidence="8">Cytoplasm</location>
    </subcellularLocation>
    <subcellularLocation>
        <location evidence="8">Cytoplasm</location>
        <location evidence="8">Cytoskeleton</location>
        <location evidence="8">Spindle</location>
    </subcellularLocation>
    <text evidence="8">Localizes within the cytoplasm, partially overlapping with microtubules in interphase and to the mitotic spindle and spindle poles during mitosis.</text>
</comment>
<evidence type="ECO:0000256" key="8">
    <source>
        <dbReference type="HAMAP-Rule" id="MF_03025"/>
    </source>
</evidence>
<dbReference type="PANTHER" id="PTHR23074:SF78">
    <property type="entry name" value="KATANIN P60 ATPASE-CONTAINING SUBUNIT A-LIKE 2"/>
    <property type="match status" value="1"/>
</dbReference>
<dbReference type="Gene3D" id="1.10.8.60">
    <property type="match status" value="1"/>
</dbReference>
<dbReference type="GO" id="GO:0051013">
    <property type="term" value="P:microtubule severing"/>
    <property type="evidence" value="ECO:0007669"/>
    <property type="project" value="UniProtKB-UniRule"/>
</dbReference>
<accession>A0AAD7STZ0</accession>
<dbReference type="InterPro" id="IPR027497">
    <property type="entry name" value="Katanin_p60_AL2"/>
</dbReference>
<dbReference type="GO" id="GO:0008568">
    <property type="term" value="F:microtubule severing ATPase activity"/>
    <property type="evidence" value="ECO:0007669"/>
    <property type="project" value="UniProtKB-EC"/>
</dbReference>
<feature type="domain" description="AAA+ ATPase" evidence="9">
    <location>
        <begin position="286"/>
        <end position="424"/>
    </location>
</feature>
<dbReference type="SMART" id="SM00382">
    <property type="entry name" value="AAA"/>
    <property type="match status" value="1"/>
</dbReference>
<comment type="function">
    <text evidence="8">Severs microtubules in vitro in an ATP-dependent manner. This activity may promote rapid reorganization of cellular microtubule arrays.</text>
</comment>
<dbReference type="InterPro" id="IPR027417">
    <property type="entry name" value="P-loop_NTPase"/>
</dbReference>
<keyword evidence="4 8" id="KW-0547">Nucleotide-binding</keyword>
<dbReference type="GO" id="GO:0005874">
    <property type="term" value="C:microtubule"/>
    <property type="evidence" value="ECO:0007669"/>
    <property type="project" value="UniProtKB-KW"/>
</dbReference>
<dbReference type="PROSITE" id="PS50896">
    <property type="entry name" value="LISH"/>
    <property type="match status" value="1"/>
</dbReference>
<dbReference type="GO" id="GO:0005524">
    <property type="term" value="F:ATP binding"/>
    <property type="evidence" value="ECO:0007669"/>
    <property type="project" value="UniProtKB-KW"/>
</dbReference>
<evidence type="ECO:0000313" key="11">
    <source>
        <dbReference type="Proteomes" id="UP001221898"/>
    </source>
</evidence>
<dbReference type="AlphaFoldDB" id="A0AAD7STZ0"/>
<gene>
    <name evidence="8" type="primary">KATNAL2</name>
    <name evidence="10" type="ORF">AAFF_G00252730</name>
</gene>
<name>A0AAD7STZ0_9TELE</name>
<dbReference type="EC" id="5.6.1.1" evidence="8"/>
<dbReference type="GO" id="GO:0016887">
    <property type="term" value="F:ATP hydrolysis activity"/>
    <property type="evidence" value="ECO:0007669"/>
    <property type="project" value="InterPro"/>
</dbReference>